<organism evidence="3 4">
    <name type="scientific">Bugula neritina</name>
    <name type="common">Brown bryozoan</name>
    <name type="synonym">Sertularia neritina</name>
    <dbReference type="NCBI Taxonomy" id="10212"/>
    <lineage>
        <taxon>Eukaryota</taxon>
        <taxon>Metazoa</taxon>
        <taxon>Spiralia</taxon>
        <taxon>Lophotrochozoa</taxon>
        <taxon>Bryozoa</taxon>
        <taxon>Gymnolaemata</taxon>
        <taxon>Cheilostomatida</taxon>
        <taxon>Flustrina</taxon>
        <taxon>Buguloidea</taxon>
        <taxon>Bugulidae</taxon>
        <taxon>Bugula</taxon>
    </lineage>
</organism>
<keyword evidence="4" id="KW-1185">Reference proteome</keyword>
<evidence type="ECO:0000313" key="3">
    <source>
        <dbReference type="EMBL" id="KAF6031982.1"/>
    </source>
</evidence>
<dbReference type="EMBL" id="VXIV02001548">
    <property type="protein sequence ID" value="KAF6031982.1"/>
    <property type="molecule type" value="Genomic_DNA"/>
</dbReference>
<sequence length="337" mass="37272">MASSKKSILKTSTKAASALNELEAATTVNEVGSAYHAEDQPQSQHQSFRQSLGDKERERRWIRSNISMKICCSYRENPKLKDYCMCGRRKHKEHTPEALDNLCEGKWSADSEDCVQEMPTTAYGEIEFPNANIAKFVRVAADTDMDDVMCLLTKYWGLQKPNLLISVTGGAKNITMSKKLKVAFKTGLLKTAQTTGAWILSGGNHDGVMKYVGEAVNMLQSSSKVVAFGIAPWGTVANKRELSSAQGVWPAYYQLRDEVSKGSKNANLDPNHTHFMLVDNGTFRQFGTEINFRGLLEKRISQILTDADAASATHVPVVSIVVEGGSWHSHHCQGCHR</sequence>
<dbReference type="InterPro" id="IPR041491">
    <property type="entry name" value="TRPM_SLOG"/>
</dbReference>
<dbReference type="Proteomes" id="UP000593567">
    <property type="component" value="Unassembled WGS sequence"/>
</dbReference>
<protein>
    <submittedName>
        <fullName evidence="3">TRPM2</fullName>
    </submittedName>
</protein>
<dbReference type="Pfam" id="PF18139">
    <property type="entry name" value="LSDAT_euk"/>
    <property type="match status" value="1"/>
</dbReference>
<evidence type="ECO:0000259" key="2">
    <source>
        <dbReference type="Pfam" id="PF18139"/>
    </source>
</evidence>
<dbReference type="InterPro" id="IPR050927">
    <property type="entry name" value="TRPM"/>
</dbReference>
<dbReference type="OrthoDB" id="10050890at2759"/>
<feature type="region of interest" description="Disordered" evidence="1">
    <location>
        <begin position="30"/>
        <end position="55"/>
    </location>
</feature>
<feature type="compositionally biased region" description="Polar residues" evidence="1">
    <location>
        <begin position="40"/>
        <end position="50"/>
    </location>
</feature>
<dbReference type="PANTHER" id="PTHR13800">
    <property type="entry name" value="TRANSIENT RECEPTOR POTENTIAL CATION CHANNEL, SUBFAMILY M, MEMBER 6"/>
    <property type="match status" value="1"/>
</dbReference>
<accession>A0A7J7K026</accession>
<gene>
    <name evidence="3" type="ORF">EB796_009704</name>
</gene>
<proteinExistence type="predicted"/>
<name>A0A7J7K026_BUGNE</name>
<dbReference type="GO" id="GO:0005886">
    <property type="term" value="C:plasma membrane"/>
    <property type="evidence" value="ECO:0007669"/>
    <property type="project" value="TreeGrafter"/>
</dbReference>
<reference evidence="3" key="1">
    <citation type="submission" date="2020-06" db="EMBL/GenBank/DDBJ databases">
        <title>Draft genome of Bugula neritina, a colonial animal packing powerful symbionts and potential medicines.</title>
        <authorList>
            <person name="Rayko M."/>
        </authorList>
    </citation>
    <scope>NUCLEOTIDE SEQUENCE [LARGE SCALE GENOMIC DNA]</scope>
    <source>
        <strain evidence="3">Kwan_BN1</strain>
    </source>
</reference>
<evidence type="ECO:0000313" key="4">
    <source>
        <dbReference type="Proteomes" id="UP000593567"/>
    </source>
</evidence>
<dbReference type="AlphaFoldDB" id="A0A7J7K026"/>
<comment type="caution">
    <text evidence="3">The sequence shown here is derived from an EMBL/GenBank/DDBJ whole genome shotgun (WGS) entry which is preliminary data.</text>
</comment>
<feature type="domain" description="TRPM SLOG" evidence="2">
    <location>
        <begin position="134"/>
        <end position="326"/>
    </location>
</feature>
<evidence type="ECO:0000256" key="1">
    <source>
        <dbReference type="SAM" id="MobiDB-lite"/>
    </source>
</evidence>
<dbReference type="GO" id="GO:0099604">
    <property type="term" value="F:ligand-gated calcium channel activity"/>
    <property type="evidence" value="ECO:0007669"/>
    <property type="project" value="TreeGrafter"/>
</dbReference>
<dbReference type="PANTHER" id="PTHR13800:SF12">
    <property type="entry name" value="TRANSIENT RECEPTOR POTENTIAL CATION CHANNEL SUBFAMILY M MEMBER-LIKE 2"/>
    <property type="match status" value="1"/>
</dbReference>